<evidence type="ECO:0008006" key="3">
    <source>
        <dbReference type="Google" id="ProtNLM"/>
    </source>
</evidence>
<dbReference type="PROSITE" id="PS51257">
    <property type="entry name" value="PROKAR_LIPOPROTEIN"/>
    <property type="match status" value="1"/>
</dbReference>
<evidence type="ECO:0000313" key="1">
    <source>
        <dbReference type="EMBL" id="GAA4614133.1"/>
    </source>
</evidence>
<name>A0ABP8TQQ8_9ACTN</name>
<dbReference type="RefSeq" id="WP_345362324.1">
    <property type="nucleotide sequence ID" value="NZ_BAABHJ010000023.1"/>
</dbReference>
<protein>
    <recommendedName>
        <fullName evidence="3">DUF3558 domain-containing protein</fullName>
    </recommendedName>
</protein>
<reference evidence="2" key="1">
    <citation type="journal article" date="2019" name="Int. J. Syst. Evol. Microbiol.">
        <title>The Global Catalogue of Microorganisms (GCM) 10K type strain sequencing project: providing services to taxonomists for standard genome sequencing and annotation.</title>
        <authorList>
            <consortium name="The Broad Institute Genomics Platform"/>
            <consortium name="The Broad Institute Genome Sequencing Center for Infectious Disease"/>
            <person name="Wu L."/>
            <person name="Ma J."/>
        </authorList>
    </citation>
    <scope>NUCLEOTIDE SEQUENCE [LARGE SCALE GENOMIC DNA]</scope>
    <source>
        <strain evidence="2">JCM 17938</strain>
    </source>
</reference>
<proteinExistence type="predicted"/>
<dbReference type="Proteomes" id="UP001500212">
    <property type="component" value="Unassembled WGS sequence"/>
</dbReference>
<comment type="caution">
    <text evidence="1">The sequence shown here is derived from an EMBL/GenBank/DDBJ whole genome shotgun (WGS) entry which is preliminary data.</text>
</comment>
<organism evidence="1 2">
    <name type="scientific">Actinoallomurus liliacearum</name>
    <dbReference type="NCBI Taxonomy" id="1080073"/>
    <lineage>
        <taxon>Bacteria</taxon>
        <taxon>Bacillati</taxon>
        <taxon>Actinomycetota</taxon>
        <taxon>Actinomycetes</taxon>
        <taxon>Streptosporangiales</taxon>
        <taxon>Thermomonosporaceae</taxon>
        <taxon>Actinoallomurus</taxon>
    </lineage>
</organism>
<keyword evidence="2" id="KW-1185">Reference proteome</keyword>
<evidence type="ECO:0000313" key="2">
    <source>
        <dbReference type="Proteomes" id="UP001500212"/>
    </source>
</evidence>
<gene>
    <name evidence="1" type="ORF">GCM10023195_61580</name>
</gene>
<sequence length="174" mass="19212">MAGRRFVAGLGLGAVAIGVVLGGCGDKYERTTVSDPCKLLDRSLVRQLTGEGRGAGDSSGGGAWGCRWSAEQDVALSLDLHVFKSRHYRQDVRTARRTYDGMVRPEVGNTRFTPIKNVDGLACWREDARGMEVFVRRYEVVARISYSGNRPAARRHVNSPEIARLLAENLMHHL</sequence>
<accession>A0ABP8TQQ8</accession>
<dbReference type="EMBL" id="BAABHJ010000023">
    <property type="protein sequence ID" value="GAA4614133.1"/>
    <property type="molecule type" value="Genomic_DNA"/>
</dbReference>